<organism evidence="1">
    <name type="scientific">Ectopseudomonas oleovorans</name>
    <name type="common">Pseudomonas oleovorans</name>
    <dbReference type="NCBI Taxonomy" id="301"/>
    <lineage>
        <taxon>Bacteria</taxon>
        <taxon>Pseudomonadati</taxon>
        <taxon>Pseudomonadota</taxon>
        <taxon>Gammaproteobacteria</taxon>
        <taxon>Pseudomonadales</taxon>
        <taxon>Pseudomonadaceae</taxon>
        <taxon>Ectopseudomonas</taxon>
    </lineage>
</organism>
<dbReference type="EMBL" id="LR130779">
    <property type="protein sequence ID" value="VDN66255.1"/>
    <property type="molecule type" value="Genomic_DNA"/>
</dbReference>
<proteinExistence type="predicted"/>
<evidence type="ECO:0000313" key="1">
    <source>
        <dbReference type="EMBL" id="VDN66255.1"/>
    </source>
</evidence>
<accession>A0A653BDK8</accession>
<gene>
    <name evidence="1" type="ORF">POT9AD_5280</name>
</gene>
<protein>
    <submittedName>
        <fullName evidence="1">Uncharacterized protein</fullName>
    </submittedName>
</protein>
<name>A0A653BDK8_ECTOL</name>
<dbReference type="OrthoDB" id="7030833at2"/>
<sequence length="251" mass="28688">MKSDWDDAPDYIRSKKKPGPWRMVAILGVGSAITWGVIAMFAKPIVINVDQLKQAIHVDGKPLFGQQPAPQPYSEPEPSLSQSAIPVDPPVQDVQPYQQSQADIEWAEKSKAMAIERIRNSFNDNNYTPKQPANTYTPPVIQQVAATQRTEKRQTKQTSRERTTRWIRSWNGGSKYWAEWVAVNNYIDGSSVCANHRRGSIDYRECRKAAKQHFHEECKTWRARYDSDRKAHSDRMKTRYCSAASSFNPMG</sequence>
<dbReference type="AlphaFoldDB" id="A0A653BDK8"/>
<reference evidence="1" key="1">
    <citation type="submission" date="2018-11" db="EMBL/GenBank/DDBJ databases">
        <authorList>
            <consortium name="Genoscope - CEA"/>
            <person name="William W."/>
        </authorList>
    </citation>
    <scope>NUCLEOTIDE SEQUENCE [LARGE SCALE GENOMIC DNA]</scope>
    <source>
        <strain evidence="1">T9AD</strain>
    </source>
</reference>